<dbReference type="SMART" id="SM00455">
    <property type="entry name" value="RBD"/>
    <property type="match status" value="1"/>
</dbReference>
<dbReference type="CDD" id="cd01816">
    <property type="entry name" value="RBD_RAF"/>
    <property type="match status" value="1"/>
</dbReference>
<accession>A0A9P0B052</accession>
<reference evidence="3" key="1">
    <citation type="submission" date="2021-12" db="EMBL/GenBank/DDBJ databases">
        <authorList>
            <person name="King R."/>
        </authorList>
    </citation>
    <scope>NUCLEOTIDE SEQUENCE</scope>
</reference>
<feature type="domain" description="RBD" evidence="2">
    <location>
        <begin position="145"/>
        <end position="224"/>
    </location>
</feature>
<dbReference type="InterPro" id="IPR029071">
    <property type="entry name" value="Ubiquitin-like_domsf"/>
</dbReference>
<proteinExistence type="predicted"/>
<dbReference type="AlphaFoldDB" id="A0A9P0B052"/>
<evidence type="ECO:0000313" key="3">
    <source>
        <dbReference type="EMBL" id="CAH0552484.1"/>
    </source>
</evidence>
<evidence type="ECO:0000256" key="1">
    <source>
        <dbReference type="SAM" id="Coils"/>
    </source>
</evidence>
<organism evidence="3 4">
    <name type="scientific">Brassicogethes aeneus</name>
    <name type="common">Rape pollen beetle</name>
    <name type="synonym">Meligethes aeneus</name>
    <dbReference type="NCBI Taxonomy" id="1431903"/>
    <lineage>
        <taxon>Eukaryota</taxon>
        <taxon>Metazoa</taxon>
        <taxon>Ecdysozoa</taxon>
        <taxon>Arthropoda</taxon>
        <taxon>Hexapoda</taxon>
        <taxon>Insecta</taxon>
        <taxon>Pterygota</taxon>
        <taxon>Neoptera</taxon>
        <taxon>Endopterygota</taxon>
        <taxon>Coleoptera</taxon>
        <taxon>Polyphaga</taxon>
        <taxon>Cucujiformia</taxon>
        <taxon>Nitidulidae</taxon>
        <taxon>Meligethinae</taxon>
        <taxon>Brassicogethes</taxon>
    </lineage>
</organism>
<dbReference type="Proteomes" id="UP001154078">
    <property type="component" value="Chromosome 3"/>
</dbReference>
<keyword evidence="1" id="KW-0175">Coiled coil</keyword>
<dbReference type="Pfam" id="PF02196">
    <property type="entry name" value="RBD"/>
    <property type="match status" value="1"/>
</dbReference>
<dbReference type="SUPFAM" id="SSF54236">
    <property type="entry name" value="Ubiquitin-like"/>
    <property type="match status" value="1"/>
</dbReference>
<dbReference type="EMBL" id="OV121134">
    <property type="protein sequence ID" value="CAH0552484.1"/>
    <property type="molecule type" value="Genomic_DNA"/>
</dbReference>
<keyword evidence="4" id="KW-1185">Reference proteome</keyword>
<dbReference type="InterPro" id="IPR003116">
    <property type="entry name" value="RBD_dom"/>
</dbReference>
<evidence type="ECO:0000259" key="2">
    <source>
        <dbReference type="SMART" id="SM00455"/>
    </source>
</evidence>
<evidence type="ECO:0000313" key="4">
    <source>
        <dbReference type="Proteomes" id="UP001154078"/>
    </source>
</evidence>
<sequence length="241" mass="27563">MATSIYSAMAVLPDIDRLSSNKKILNGSTNFLPNADKNSDKMSTDSEDLNIREELKNIESVIILTRNNIDALNDKFASFQHPPPMYLKEYDHLTSKLHELEAKERRLREQLSSGRETPEDLCNQAQNYPIPPDLGRHYDTLPRAKFLRAYLPNQQRTSVQVREGLTLREALSKAMKLRNLICDMCCVYLGDNPWRYVEICGNPWRSVEIHGCPVEIRGDPVEIRGNPVEIRRDPRTSAAVV</sequence>
<name>A0A9P0B052_BRAAE</name>
<feature type="coiled-coil region" evidence="1">
    <location>
        <begin position="90"/>
        <end position="117"/>
    </location>
</feature>
<protein>
    <recommendedName>
        <fullName evidence="2">RBD domain-containing protein</fullName>
    </recommendedName>
</protein>
<dbReference type="Gene3D" id="3.10.20.90">
    <property type="entry name" value="Phosphatidylinositol 3-kinase Catalytic Subunit, Chain A, domain 1"/>
    <property type="match status" value="1"/>
</dbReference>
<gene>
    <name evidence="3" type="ORF">MELIAE_LOCUS4696</name>
</gene>
<dbReference type="GO" id="GO:0007165">
    <property type="term" value="P:signal transduction"/>
    <property type="evidence" value="ECO:0007669"/>
    <property type="project" value="InterPro"/>
</dbReference>
<dbReference type="OrthoDB" id="774951at2759"/>